<protein>
    <submittedName>
        <fullName evidence="1">Uncharacterized protein</fullName>
    </submittedName>
</protein>
<evidence type="ECO:0000313" key="2">
    <source>
        <dbReference type="Proteomes" id="UP001057402"/>
    </source>
</evidence>
<sequence>MTKEGVIHLEHLLTKIVDGFHEELSEDFKLVKCQSLKFIIENVGCLAMEFKSLLGASSLGDKYERESMEKHRKQILLEASLMKMDERLQCLMMEIDIMETAPKGFWGIYAIPDRRATLLKTFEAWKVAVKTKKESLGAQLTEWDGALDEMAKRINRPPLSAKEIANMISFLQENFDAHYATIKLLTTAIADAVKNPACTRPKGYQKGYGAAGSNRGRIPTKDPETEVYGAARLPGRKGVPAYVGNLHEELLFLAEKEVQHEAEVPLPRSPTGSSESDADASLTADSDPWKDERNVNFSPTSLGDELS</sequence>
<accession>A0ACB9MT95</accession>
<gene>
    <name evidence="1" type="ORF">MLD38_032044</name>
</gene>
<proteinExistence type="predicted"/>
<evidence type="ECO:0000313" key="1">
    <source>
        <dbReference type="EMBL" id="KAI4326764.1"/>
    </source>
</evidence>
<dbReference type="EMBL" id="CM042888">
    <property type="protein sequence ID" value="KAI4326764.1"/>
    <property type="molecule type" value="Genomic_DNA"/>
</dbReference>
<name>A0ACB9MT95_9MYRT</name>
<dbReference type="Proteomes" id="UP001057402">
    <property type="component" value="Chromosome 9"/>
</dbReference>
<organism evidence="1 2">
    <name type="scientific">Melastoma candidum</name>
    <dbReference type="NCBI Taxonomy" id="119954"/>
    <lineage>
        <taxon>Eukaryota</taxon>
        <taxon>Viridiplantae</taxon>
        <taxon>Streptophyta</taxon>
        <taxon>Embryophyta</taxon>
        <taxon>Tracheophyta</taxon>
        <taxon>Spermatophyta</taxon>
        <taxon>Magnoliopsida</taxon>
        <taxon>eudicotyledons</taxon>
        <taxon>Gunneridae</taxon>
        <taxon>Pentapetalae</taxon>
        <taxon>rosids</taxon>
        <taxon>malvids</taxon>
        <taxon>Myrtales</taxon>
        <taxon>Melastomataceae</taxon>
        <taxon>Melastomatoideae</taxon>
        <taxon>Melastomateae</taxon>
        <taxon>Melastoma</taxon>
    </lineage>
</organism>
<comment type="caution">
    <text evidence="1">The sequence shown here is derived from an EMBL/GenBank/DDBJ whole genome shotgun (WGS) entry which is preliminary data.</text>
</comment>
<reference evidence="2" key="1">
    <citation type="journal article" date="2023" name="Front. Plant Sci.">
        <title>Chromosomal-level genome assembly of Melastoma candidum provides insights into trichome evolution.</title>
        <authorList>
            <person name="Zhong Y."/>
            <person name="Wu W."/>
            <person name="Sun C."/>
            <person name="Zou P."/>
            <person name="Liu Y."/>
            <person name="Dai S."/>
            <person name="Zhou R."/>
        </authorList>
    </citation>
    <scope>NUCLEOTIDE SEQUENCE [LARGE SCALE GENOMIC DNA]</scope>
</reference>
<keyword evidence="2" id="KW-1185">Reference proteome</keyword>